<sequence>MDPKQTMDRYVEKFKEAYLMKDFDTCLQLVSQIKALLHEAETRAKENKAKQQISHDLQNAAQVDKDDKVPVDDLIQKLIITDE</sequence>
<comment type="caution">
    <text evidence="1">The sequence shown here is derived from an EMBL/GenBank/DDBJ whole genome shotgun (WGS) entry which is preliminary data.</text>
</comment>
<organism evidence="1 2">
    <name type="scientific">Microthlaspi erraticum</name>
    <dbReference type="NCBI Taxonomy" id="1685480"/>
    <lineage>
        <taxon>Eukaryota</taxon>
        <taxon>Viridiplantae</taxon>
        <taxon>Streptophyta</taxon>
        <taxon>Embryophyta</taxon>
        <taxon>Tracheophyta</taxon>
        <taxon>Spermatophyta</taxon>
        <taxon>Magnoliopsida</taxon>
        <taxon>eudicotyledons</taxon>
        <taxon>Gunneridae</taxon>
        <taxon>Pentapetalae</taxon>
        <taxon>rosids</taxon>
        <taxon>malvids</taxon>
        <taxon>Brassicales</taxon>
        <taxon>Brassicaceae</taxon>
        <taxon>Coluteocarpeae</taxon>
        <taxon>Microthlaspi</taxon>
    </lineage>
</organism>
<evidence type="ECO:0000313" key="2">
    <source>
        <dbReference type="Proteomes" id="UP000467841"/>
    </source>
</evidence>
<reference evidence="1" key="1">
    <citation type="submission" date="2020-01" db="EMBL/GenBank/DDBJ databases">
        <authorList>
            <person name="Mishra B."/>
        </authorList>
    </citation>
    <scope>NUCLEOTIDE SEQUENCE [LARGE SCALE GENOMIC DNA]</scope>
</reference>
<dbReference type="Proteomes" id="UP000467841">
    <property type="component" value="Unassembled WGS sequence"/>
</dbReference>
<dbReference type="EMBL" id="CACVBM020000688">
    <property type="protein sequence ID" value="CAA7022412.1"/>
    <property type="molecule type" value="Genomic_DNA"/>
</dbReference>
<name>A0A6D2I5Z7_9BRAS</name>
<proteinExistence type="predicted"/>
<accession>A0A6D2I5Z7</accession>
<keyword evidence="2" id="KW-1185">Reference proteome</keyword>
<evidence type="ECO:0000313" key="1">
    <source>
        <dbReference type="EMBL" id="CAA7022412.1"/>
    </source>
</evidence>
<protein>
    <submittedName>
        <fullName evidence="1">Uncharacterized protein</fullName>
    </submittedName>
</protein>
<dbReference type="AlphaFoldDB" id="A0A6D2I5Z7"/>
<gene>
    <name evidence="1" type="ORF">MERR_LOCUS9647</name>
</gene>